<evidence type="ECO:0000313" key="3">
    <source>
        <dbReference type="Proteomes" id="UP001501845"/>
    </source>
</evidence>
<evidence type="ECO:0000256" key="1">
    <source>
        <dbReference type="SAM" id="MobiDB-lite"/>
    </source>
</evidence>
<evidence type="ECO:0000313" key="2">
    <source>
        <dbReference type="EMBL" id="GAA4134890.1"/>
    </source>
</evidence>
<feature type="region of interest" description="Disordered" evidence="1">
    <location>
        <begin position="86"/>
        <end position="121"/>
    </location>
</feature>
<protein>
    <submittedName>
        <fullName evidence="2">Uncharacterized protein</fullName>
    </submittedName>
</protein>
<keyword evidence="3" id="KW-1185">Reference proteome</keyword>
<organism evidence="2 3">
    <name type="scientific">Streptomyces tunisiensis</name>
    <dbReference type="NCBI Taxonomy" id="948699"/>
    <lineage>
        <taxon>Bacteria</taxon>
        <taxon>Bacillati</taxon>
        <taxon>Actinomycetota</taxon>
        <taxon>Actinomycetes</taxon>
        <taxon>Kitasatosporales</taxon>
        <taxon>Streptomycetaceae</taxon>
        <taxon>Streptomyces</taxon>
    </lineage>
</organism>
<name>A0ABP7YFC9_9ACTN</name>
<comment type="caution">
    <text evidence="2">The sequence shown here is derived from an EMBL/GenBank/DDBJ whole genome shotgun (WGS) entry which is preliminary data.</text>
</comment>
<proteinExistence type="predicted"/>
<feature type="compositionally biased region" description="Basic and acidic residues" evidence="1">
    <location>
        <begin position="91"/>
        <end position="115"/>
    </location>
</feature>
<sequence>MGASLVVEVDGPRGDDTELVPLGVRHHQEAAVLVPLRAPAPEPFDPALLGGRVGRGDVDVHAVLAGLGSVGALEAQRQAVLPAQPDIGARAAHDGPAEHLRPERGEPLGVRRVEDEGVDPC</sequence>
<dbReference type="Proteomes" id="UP001501845">
    <property type="component" value="Unassembled WGS sequence"/>
</dbReference>
<accession>A0ABP7YFC9</accession>
<reference evidence="3" key="1">
    <citation type="journal article" date="2019" name="Int. J. Syst. Evol. Microbiol.">
        <title>The Global Catalogue of Microorganisms (GCM) 10K type strain sequencing project: providing services to taxonomists for standard genome sequencing and annotation.</title>
        <authorList>
            <consortium name="The Broad Institute Genomics Platform"/>
            <consortium name="The Broad Institute Genome Sequencing Center for Infectious Disease"/>
            <person name="Wu L."/>
            <person name="Ma J."/>
        </authorList>
    </citation>
    <scope>NUCLEOTIDE SEQUENCE [LARGE SCALE GENOMIC DNA]</scope>
    <source>
        <strain evidence="3">JCM 17589</strain>
    </source>
</reference>
<dbReference type="EMBL" id="BAABBU010000013">
    <property type="protein sequence ID" value="GAA4134890.1"/>
    <property type="molecule type" value="Genomic_DNA"/>
</dbReference>
<gene>
    <name evidence="2" type="ORF">GCM10022285_28170</name>
</gene>